<keyword evidence="4" id="KW-1185">Reference proteome</keyword>
<keyword evidence="2" id="KW-0732">Signal</keyword>
<evidence type="ECO:0000256" key="1">
    <source>
        <dbReference type="SAM" id="MobiDB-lite"/>
    </source>
</evidence>
<evidence type="ECO:0000313" key="3">
    <source>
        <dbReference type="EMBL" id="OLP95751.1"/>
    </source>
</evidence>
<evidence type="ECO:0000256" key="2">
    <source>
        <dbReference type="SAM" id="SignalP"/>
    </source>
</evidence>
<dbReference type="OrthoDB" id="459851at2759"/>
<proteinExistence type="predicted"/>
<gene>
    <name evidence="3" type="ORF">AK812_SmicGene22103</name>
</gene>
<feature type="region of interest" description="Disordered" evidence="1">
    <location>
        <begin position="45"/>
        <end position="64"/>
    </location>
</feature>
<protein>
    <submittedName>
        <fullName evidence="3">Uncharacterized protein</fullName>
    </submittedName>
</protein>
<organism evidence="3 4">
    <name type="scientific">Symbiodinium microadriaticum</name>
    <name type="common">Dinoflagellate</name>
    <name type="synonym">Zooxanthella microadriatica</name>
    <dbReference type="NCBI Taxonomy" id="2951"/>
    <lineage>
        <taxon>Eukaryota</taxon>
        <taxon>Sar</taxon>
        <taxon>Alveolata</taxon>
        <taxon>Dinophyceae</taxon>
        <taxon>Suessiales</taxon>
        <taxon>Symbiodiniaceae</taxon>
        <taxon>Symbiodinium</taxon>
    </lineage>
</organism>
<sequence length="280" mass="31977">MARVSGVRGFLAACLAAGGALIFAASRGSEPSAFVGVPPSAPISAGADGASREASPVVMRSQGQQGRNVFGDRVLHGKPQVKAAKRAARWRSRKKYGSYTARQVPRRYPLYDILEELYDKVPTYSIVSEPEEPMKPVFKVPLTERYPWAGDLSKVNKKKQRKEHGMNEDRMEPLFGAFNGVNRPPMGRWEKYEKRMGHPTYNYPPWLNKPLIGHDIKVPGDMKWSKHRHPEKWQKNTEQRKWVQWVKKMKNMEKAIYRDVGYEHEEDGKPLPFPFGETLD</sequence>
<dbReference type="OMA" id="NEDRMEP"/>
<accession>A0A1Q9DKQ7</accession>
<feature type="signal peptide" evidence="2">
    <location>
        <begin position="1"/>
        <end position="28"/>
    </location>
</feature>
<dbReference type="EMBL" id="LSRX01000492">
    <property type="protein sequence ID" value="OLP95751.1"/>
    <property type="molecule type" value="Genomic_DNA"/>
</dbReference>
<reference evidence="3 4" key="1">
    <citation type="submission" date="2016-02" db="EMBL/GenBank/DDBJ databases">
        <title>Genome analysis of coral dinoflagellate symbionts highlights evolutionary adaptations to a symbiotic lifestyle.</title>
        <authorList>
            <person name="Aranda M."/>
            <person name="Li Y."/>
            <person name="Liew Y.J."/>
            <person name="Baumgarten S."/>
            <person name="Simakov O."/>
            <person name="Wilson M."/>
            <person name="Piel J."/>
            <person name="Ashoor H."/>
            <person name="Bougouffa S."/>
            <person name="Bajic V.B."/>
            <person name="Ryu T."/>
            <person name="Ravasi T."/>
            <person name="Bayer T."/>
            <person name="Micklem G."/>
            <person name="Kim H."/>
            <person name="Bhak J."/>
            <person name="Lajeunesse T.C."/>
            <person name="Voolstra C.R."/>
        </authorList>
    </citation>
    <scope>NUCLEOTIDE SEQUENCE [LARGE SCALE GENOMIC DNA]</scope>
    <source>
        <strain evidence="3 4">CCMP2467</strain>
    </source>
</reference>
<comment type="caution">
    <text evidence="3">The sequence shown here is derived from an EMBL/GenBank/DDBJ whole genome shotgun (WGS) entry which is preliminary data.</text>
</comment>
<dbReference type="AlphaFoldDB" id="A0A1Q9DKQ7"/>
<name>A0A1Q9DKQ7_SYMMI</name>
<feature type="chain" id="PRO_5013022915" evidence="2">
    <location>
        <begin position="29"/>
        <end position="280"/>
    </location>
</feature>
<dbReference type="Proteomes" id="UP000186817">
    <property type="component" value="Unassembled WGS sequence"/>
</dbReference>
<evidence type="ECO:0000313" key="4">
    <source>
        <dbReference type="Proteomes" id="UP000186817"/>
    </source>
</evidence>